<feature type="chain" id="PRO_5046560528" description="Gylcosyl hydrolase 115 C-terminal domain-containing protein" evidence="2">
    <location>
        <begin position="27"/>
        <end position="1765"/>
    </location>
</feature>
<dbReference type="Gene3D" id="2.60.120.1620">
    <property type="match status" value="2"/>
</dbReference>
<dbReference type="Pfam" id="PF19190">
    <property type="entry name" value="BACON_2"/>
    <property type="match status" value="1"/>
</dbReference>
<evidence type="ECO:0000313" key="7">
    <source>
        <dbReference type="Proteomes" id="UP000467637"/>
    </source>
</evidence>
<feature type="domain" description="Gylcosyl hydrolase 115 C-terminal" evidence="4">
    <location>
        <begin position="1035"/>
        <end position="1191"/>
    </location>
</feature>
<keyword evidence="7" id="KW-1185">Reference proteome</keyword>
<organism evidence="6 7">
    <name type="scientific">Paenibacillus anseongense</name>
    <dbReference type="NCBI Taxonomy" id="2682845"/>
    <lineage>
        <taxon>Bacteria</taxon>
        <taxon>Bacillati</taxon>
        <taxon>Bacillota</taxon>
        <taxon>Bacilli</taxon>
        <taxon>Bacillales</taxon>
        <taxon>Paenibacillaceae</taxon>
        <taxon>Paenibacillus</taxon>
    </lineage>
</organism>
<protein>
    <recommendedName>
        <fullName evidence="8">Gylcosyl hydrolase 115 C-terminal domain-containing protein</fullName>
    </recommendedName>
</protein>
<dbReference type="PANTHER" id="PTHR37842">
    <property type="match status" value="1"/>
</dbReference>
<feature type="domain" description="BACON" evidence="5">
    <location>
        <begin position="738"/>
        <end position="810"/>
    </location>
</feature>
<feature type="domain" description="GH29D-like beta-sandwich" evidence="3">
    <location>
        <begin position="1582"/>
        <end position="1647"/>
    </location>
</feature>
<evidence type="ECO:0000256" key="1">
    <source>
        <dbReference type="ARBA" id="ARBA00022801"/>
    </source>
</evidence>
<dbReference type="Pfam" id="PF13290">
    <property type="entry name" value="CHB_HEX_C_1"/>
    <property type="match status" value="1"/>
</dbReference>
<evidence type="ECO:0000259" key="3">
    <source>
        <dbReference type="Pfam" id="PF13290"/>
    </source>
</evidence>
<feature type="signal peptide" evidence="2">
    <location>
        <begin position="1"/>
        <end position="26"/>
    </location>
</feature>
<comment type="caution">
    <text evidence="6">The sequence shown here is derived from an EMBL/GenBank/DDBJ whole genome shotgun (WGS) entry which is preliminary data.</text>
</comment>
<accession>A0ABW9U6B6</accession>
<feature type="domain" description="Gylcosyl hydrolase 115 C-terminal" evidence="4">
    <location>
        <begin position="820"/>
        <end position="994"/>
    </location>
</feature>
<dbReference type="Proteomes" id="UP000467637">
    <property type="component" value="Unassembled WGS sequence"/>
</dbReference>
<sequence>MNHRIQRWLARGLVCVLFFQICFEVATVNVTTAKAQELTQQSNISSSYVSTVNAGNDFKLVENGVSAKLYVDKNDSVSVIRAVGDFKKDVKGVTNADAQVVNTVPTSGNVVIFGTIGSSAAVDTLIANGKLNVAQLKKDDGSYKWEGFIIDVVENPVPGVDQALVVAGTDRRGTIFGLYDISEKMGVSPWYYFADVATNHKESVYIKGDTNITDSPDVQYRGIFLNDEENLNDWAKAHTSNGTIGPDIYVHIYELMLRLKANYMWPAMHVNGFNNDPNNARLAEEYGIVMGSSHPEMFLRNNNMEWPQWHTAYDAAHGTSSVYDYTVSPVAVLQFWKDALMRNKNYESQWTLGMRGAHDEPFTTANINNGTFPGATEQERKVNLLGKIIQDQKNMMKDVLGQQGYDNAFKMFIPYKEVLPLYNAGLAVPDELTIMWVDDNQGYMRRLPNAAERQRSGGHGLYYHVSYWAPADQSYLWYGNTPLSLMGEQLQKSYESGIQKAWILNVGDLKPLEGEMEFFLSYGWDVHKYENNSKKFLHDWISRDFGSQYADEVTDIINTNYQLSYNRRPEQMRVDFFDQLHYGDESTKRMLTLQNIFDRASAIYDSLPADMKDGFYEQVLSKVRWSYYVFKSYYYADRSNMAYDQGRLSSANNFLTLSQEADQQKKTEINYYNKTLAAGKWDKILDPEIHPPPPMSQLPAGSPALKLGNPEMGAIVQGEEKVSANSVIEFSEFNQGGKYVDIFNKGAGSFSWSASADKSWINLSKTSGMIVDEDRIWVNISNISSHAGESGTITLQSGAIQKIITVKIKATSISLSQVQGYAEADGYVSIEAEHYSRKNDVGQVLWQPIYNLGRNTGDVMRTYNPTLARVPENQIKASAPSMEYDVQFETAGTFPLEIYRVPTLDSMGTIKFAVSIDDGEPTVISSAVADEGQGTDWVKNFFRHIEKHLTNVTIPTAGKHTVKVWMVDNYIMIDKMVIYTSPQGILYADNGPPESYNSTYNKAFSSGYEMLPRTAPVAQTEKDELAQWGSGAVLEKNGKVSIEAEMASENSDYAKVIAKSGNSWRITQSDTGYAMRLPDLGGQVSNAADLVSKSPEMQFKVKFSTPGTYNVWMRTRVIDDASDSIYGGIDGKYTTASFDTSQLFSYDRDEKWLWPRRNGVITVTAAGEHTINVWMREDGISVDRIYLTTGSETPNDASWVVSEREQANPDTIMSNTIAVTEKKLQDAPVPVGTDVGSYEKADYDLWFSALQELKNLRNSGSKDMTVINTAITKLTDAESKLRKNLKLQDGPFSYIAYQNFENNEIGKLPFGLNVESITNGGTAAVVEEDGKRFLRLTTSSTSGSKALLQLPFGENGGAAGKELIVKMKVRVPQSAPFTNLAYISNAPDGKYAIASGLDRNNAQQQKNVMMQDASNKKMVGLYEENKWQDVKFVVNTANKTYSGYFNNQLVADNFTYRALDRETLNYQQFGLDNQPNGIFDVDDMQVYVAPTAEEVANALTTLTYRNNALNLPNNSDYKLEIASSSQPEIISTSGIVTPQKNDEEVTVTIKVTKLNDGTTAVSAPITVLIEAANKLAIPTANPMPGTYVDAQKVALASDTAGAEIYYTIDGTTPTTGSTLYTGEIDVRESTTIKAIAVKDGLADSNVAEFMYKIGREAEAYTIEAGFNLNSLQPGEMLTGKVKVTNVDASGQPVLVIVALYDSNERMVNVSFISKIVAQRSSEYLNAGFKLPANVEGHVARIFVWKGTDIESSSMIPLANGTTTLR</sequence>
<dbReference type="InterPro" id="IPR041437">
    <property type="entry name" value="GH115_C"/>
</dbReference>
<evidence type="ECO:0000256" key="2">
    <source>
        <dbReference type="SAM" id="SignalP"/>
    </source>
</evidence>
<gene>
    <name evidence="6" type="ORF">GON05_09830</name>
</gene>
<dbReference type="Pfam" id="PF15979">
    <property type="entry name" value="Glyco_hydro_115"/>
    <property type="match status" value="1"/>
</dbReference>
<reference evidence="6 7" key="1">
    <citation type="submission" date="2019-12" db="EMBL/GenBank/DDBJ databases">
        <authorList>
            <person name="Huq M.A."/>
        </authorList>
    </citation>
    <scope>NUCLEOTIDE SEQUENCE [LARGE SCALE GENOMIC DNA]</scope>
    <source>
        <strain evidence="6 7">MAH-34</strain>
    </source>
</reference>
<evidence type="ECO:0000259" key="4">
    <source>
        <dbReference type="Pfam" id="PF17829"/>
    </source>
</evidence>
<dbReference type="InterPro" id="IPR024361">
    <property type="entry name" value="BACON"/>
</dbReference>
<dbReference type="PANTHER" id="PTHR37842:SF2">
    <property type="entry name" value="GYLCOSYL HYDROLASE 115 C-TERMINAL DOMAIN-CONTAINING PROTEIN"/>
    <property type="match status" value="1"/>
</dbReference>
<dbReference type="Gene3D" id="3.30.379.10">
    <property type="entry name" value="Chitobiase/beta-hexosaminidase domain 2-like"/>
    <property type="match status" value="1"/>
</dbReference>
<dbReference type="SUPFAM" id="SSF55545">
    <property type="entry name" value="beta-N-acetylhexosaminidase-like domain"/>
    <property type="match status" value="1"/>
</dbReference>
<dbReference type="InterPro" id="IPR031924">
    <property type="entry name" value="GH115"/>
</dbReference>
<dbReference type="InterPro" id="IPR029018">
    <property type="entry name" value="Hex-like_dom2"/>
</dbReference>
<dbReference type="InterPro" id="IPR059177">
    <property type="entry name" value="GH29D-like_dom"/>
</dbReference>
<keyword evidence="2" id="KW-0732">Signal</keyword>
<evidence type="ECO:0000259" key="5">
    <source>
        <dbReference type="Pfam" id="PF19190"/>
    </source>
</evidence>
<dbReference type="Gene3D" id="1.20.58.2150">
    <property type="match status" value="1"/>
</dbReference>
<proteinExistence type="predicted"/>
<dbReference type="InterPro" id="IPR042301">
    <property type="entry name" value="GH115_sf"/>
</dbReference>
<name>A0ABW9U6B6_9BACL</name>
<dbReference type="EMBL" id="WSEM01000008">
    <property type="protein sequence ID" value="MVQ34957.1"/>
    <property type="molecule type" value="Genomic_DNA"/>
</dbReference>
<dbReference type="Pfam" id="PF17829">
    <property type="entry name" value="GH115_C"/>
    <property type="match status" value="2"/>
</dbReference>
<evidence type="ECO:0008006" key="8">
    <source>
        <dbReference type="Google" id="ProtNLM"/>
    </source>
</evidence>
<dbReference type="RefSeq" id="WP_157318985.1">
    <property type="nucleotide sequence ID" value="NZ_WSEM01000008.1"/>
</dbReference>
<keyword evidence="1" id="KW-0378">Hydrolase</keyword>
<evidence type="ECO:0000313" key="6">
    <source>
        <dbReference type="EMBL" id="MVQ34957.1"/>
    </source>
</evidence>
<dbReference type="Gene3D" id="3.20.20.520">
    <property type="entry name" value="Glycosyl hydrolase family 115"/>
    <property type="match status" value="1"/>
</dbReference>